<keyword evidence="1" id="KW-0472">Membrane</keyword>
<evidence type="ECO:0000313" key="2">
    <source>
        <dbReference type="EMBL" id="QLG62789.1"/>
    </source>
</evidence>
<gene>
    <name evidence="2" type="ORF">HUG12_14055</name>
</gene>
<accession>A0A7D5LCK4</accession>
<keyword evidence="1" id="KW-0812">Transmembrane</keyword>
<dbReference type="Proteomes" id="UP000509626">
    <property type="component" value="Chromosome"/>
</dbReference>
<proteinExistence type="predicted"/>
<dbReference type="AlphaFoldDB" id="A0A7D5LCK4"/>
<name>A0A7D5LCK4_9EURY</name>
<reference evidence="2 3" key="1">
    <citation type="submission" date="2020-06" db="EMBL/GenBank/DDBJ databases">
        <title>NJ-3-1, isolated from saline soil.</title>
        <authorList>
            <person name="Cui H.L."/>
            <person name="Shi X."/>
        </authorList>
    </citation>
    <scope>NUCLEOTIDE SEQUENCE [LARGE SCALE GENOMIC DNA]</scope>
    <source>
        <strain evidence="2 3">NJ-3-1</strain>
    </source>
</reference>
<feature type="transmembrane region" description="Helical" evidence="1">
    <location>
        <begin position="40"/>
        <end position="60"/>
    </location>
</feature>
<feature type="transmembrane region" description="Helical" evidence="1">
    <location>
        <begin position="15"/>
        <end position="33"/>
    </location>
</feature>
<dbReference type="EMBL" id="CP058579">
    <property type="protein sequence ID" value="QLG62789.1"/>
    <property type="molecule type" value="Genomic_DNA"/>
</dbReference>
<protein>
    <submittedName>
        <fullName evidence="2">Uncharacterized protein</fullName>
    </submittedName>
</protein>
<evidence type="ECO:0000256" key="1">
    <source>
        <dbReference type="SAM" id="Phobius"/>
    </source>
</evidence>
<evidence type="ECO:0000313" key="3">
    <source>
        <dbReference type="Proteomes" id="UP000509626"/>
    </source>
</evidence>
<keyword evidence="1" id="KW-1133">Transmembrane helix</keyword>
<organism evidence="2 3">
    <name type="scientific">Halorarum salinum</name>
    <dbReference type="NCBI Taxonomy" id="2743089"/>
    <lineage>
        <taxon>Archaea</taxon>
        <taxon>Methanobacteriati</taxon>
        <taxon>Methanobacteriota</taxon>
        <taxon>Stenosarchaea group</taxon>
        <taxon>Halobacteria</taxon>
        <taxon>Halobacteriales</taxon>
        <taxon>Haloferacaceae</taxon>
        <taxon>Halorarum</taxon>
    </lineage>
</organism>
<dbReference type="KEGG" id="halu:HUG12_14055"/>
<feature type="transmembrane region" description="Helical" evidence="1">
    <location>
        <begin position="66"/>
        <end position="86"/>
    </location>
</feature>
<sequence length="92" mass="10809">MLFAVYFYLWWTEGGGNYLVLWIVFVMWLIAFFTHYWQPILYLVFAPLVAILTLFSLLIGDWGQPIDQTASLLTLVFLVLLVNLFFHEEGTQ</sequence>
<keyword evidence="3" id="KW-1185">Reference proteome</keyword>